<gene>
    <name evidence="2" type="ORF">B6F84_00460</name>
</gene>
<dbReference type="EMBL" id="CP020477">
    <property type="protein sequence ID" value="ARM74644.1"/>
    <property type="molecule type" value="Genomic_DNA"/>
</dbReference>
<dbReference type="KEGG" id="aman:B6F84_00460"/>
<keyword evidence="3" id="KW-1185">Reference proteome</keyword>
<dbReference type="OrthoDB" id="132546at2157"/>
<organism evidence="2 3">
    <name type="scientific">Acidianus manzaensis</name>
    <dbReference type="NCBI Taxonomy" id="282676"/>
    <lineage>
        <taxon>Archaea</taxon>
        <taxon>Thermoproteota</taxon>
        <taxon>Thermoprotei</taxon>
        <taxon>Sulfolobales</taxon>
        <taxon>Sulfolobaceae</taxon>
        <taxon>Acidianus</taxon>
    </lineage>
</organism>
<dbReference type="PANTHER" id="PTHR12526">
    <property type="entry name" value="GLYCOSYLTRANSFERASE"/>
    <property type="match status" value="1"/>
</dbReference>
<dbReference type="InterPro" id="IPR001296">
    <property type="entry name" value="Glyco_trans_1"/>
</dbReference>
<dbReference type="RefSeq" id="WP_148690391.1">
    <property type="nucleotide sequence ID" value="NZ_CP020477.1"/>
</dbReference>
<evidence type="ECO:0000313" key="2">
    <source>
        <dbReference type="EMBL" id="ARM74644.1"/>
    </source>
</evidence>
<dbReference type="GeneID" id="41589343"/>
<evidence type="ECO:0000313" key="3">
    <source>
        <dbReference type="Proteomes" id="UP000193404"/>
    </source>
</evidence>
<evidence type="ECO:0000259" key="1">
    <source>
        <dbReference type="Pfam" id="PF00534"/>
    </source>
</evidence>
<dbReference type="Proteomes" id="UP000193404">
    <property type="component" value="Chromosome"/>
</dbReference>
<feature type="domain" description="Glycosyl transferase family 1" evidence="1">
    <location>
        <begin position="190"/>
        <end position="341"/>
    </location>
</feature>
<dbReference type="SUPFAM" id="SSF53756">
    <property type="entry name" value="UDP-Glycosyltransferase/glycogen phosphorylase"/>
    <property type="match status" value="1"/>
</dbReference>
<name>A0A1W6JWQ1_9CREN</name>
<protein>
    <submittedName>
        <fullName evidence="2">Glycosyl transferase family 1</fullName>
    </submittedName>
</protein>
<proteinExistence type="predicted"/>
<reference evidence="2 3" key="1">
    <citation type="submission" date="2017-03" db="EMBL/GenBank/DDBJ databases">
        <title>Sulfur activation and transportation mechanism of thermophilic Archaea Acidianus manzaensis YN-25.</title>
        <authorList>
            <person name="Ma Y."/>
            <person name="Yang Y."/>
            <person name="Xia J."/>
        </authorList>
    </citation>
    <scope>NUCLEOTIDE SEQUENCE [LARGE SCALE GENOMIC DNA]</scope>
    <source>
        <strain evidence="2 3">YN-25</strain>
    </source>
</reference>
<dbReference type="Gene3D" id="3.40.50.2000">
    <property type="entry name" value="Glycogen Phosphorylase B"/>
    <property type="match status" value="2"/>
</dbReference>
<dbReference type="CDD" id="cd03801">
    <property type="entry name" value="GT4_PimA-like"/>
    <property type="match status" value="1"/>
</dbReference>
<accession>A0A1W6JWQ1</accession>
<sequence>MEEGEEIVHVTHSFYPVVGGIEKAIYETARRQARKYKVTVITSSYVPEYNFDNINVIRVKSLRFLNMPDLTIPLQRINLYGRNAIFHFHSQNSLFSYSLLKKANNVFTLMAIDSLKSHPNFLIRFFSPLYSSITMKKVLKLSNKLIVKNKRDFNLLKEKYGREAYLVPDGIDDLFFTQPKDYSFKDKIGSDYVLYIGRLHPLKGVDLLIKASKYINAKIVFIGPGNIEYYMKFSKAQHVEEKCVFLNFVDDKTKISAIDSAEAVVIPSLSDYVEAFSIVLSEAWSREKPVIASNVGSLKYRIKNNENGILVEPNERELANAINYIIENKEVGRKLGVKGRENINSWDEVVQMLEKIYWG</sequence>
<keyword evidence="2" id="KW-0808">Transferase</keyword>
<dbReference type="STRING" id="282676.B6F84_00460"/>
<dbReference type="Pfam" id="PF00534">
    <property type="entry name" value="Glycos_transf_1"/>
    <property type="match status" value="1"/>
</dbReference>
<dbReference type="AlphaFoldDB" id="A0A1W6JWQ1"/>
<dbReference type="PANTHER" id="PTHR12526:SF638">
    <property type="entry name" value="SPORE COAT PROTEIN SA"/>
    <property type="match status" value="1"/>
</dbReference>
<dbReference type="GO" id="GO:0016757">
    <property type="term" value="F:glycosyltransferase activity"/>
    <property type="evidence" value="ECO:0007669"/>
    <property type="project" value="InterPro"/>
</dbReference>